<dbReference type="EMBL" id="JAKOGI010000143">
    <property type="protein sequence ID" value="KAJ8442324.1"/>
    <property type="molecule type" value="Genomic_DNA"/>
</dbReference>
<dbReference type="InterPro" id="IPR006447">
    <property type="entry name" value="Myb_dom_plants"/>
</dbReference>
<dbReference type="Pfam" id="PF00249">
    <property type="entry name" value="Myb_DNA-binding"/>
    <property type="match status" value="1"/>
</dbReference>
<evidence type="ECO:0000256" key="4">
    <source>
        <dbReference type="ARBA" id="ARBA00023242"/>
    </source>
</evidence>
<reference evidence="7" key="1">
    <citation type="submission" date="2022-04" db="EMBL/GenBank/DDBJ databases">
        <title>Carnegiea gigantea Genome sequencing and assembly v2.</title>
        <authorList>
            <person name="Copetti D."/>
            <person name="Sanderson M.J."/>
            <person name="Burquez A."/>
            <person name="Wojciechowski M.F."/>
        </authorList>
    </citation>
    <scope>NUCLEOTIDE SEQUENCE</scope>
    <source>
        <strain evidence="7">SGP5-SGP5p</strain>
        <tissue evidence="7">Aerial part</tissue>
    </source>
</reference>
<dbReference type="InterPro" id="IPR046955">
    <property type="entry name" value="PHR1-like"/>
</dbReference>
<comment type="subcellular location">
    <subcellularLocation>
        <location evidence="1">Nucleus</location>
    </subcellularLocation>
</comment>
<keyword evidence="8" id="KW-1185">Reference proteome</keyword>
<dbReference type="PROSITE" id="PS51294">
    <property type="entry name" value="HTH_MYB"/>
    <property type="match status" value="1"/>
</dbReference>
<feature type="domain" description="HTH myb-type" evidence="6">
    <location>
        <begin position="39"/>
        <end position="99"/>
    </location>
</feature>
<dbReference type="OrthoDB" id="551907at2759"/>
<keyword evidence="3" id="KW-0804">Transcription</keyword>
<keyword evidence="4" id="KW-0539">Nucleus</keyword>
<dbReference type="SUPFAM" id="SSF46689">
    <property type="entry name" value="Homeodomain-like"/>
    <property type="match status" value="1"/>
</dbReference>
<proteinExistence type="predicted"/>
<dbReference type="GO" id="GO:0005634">
    <property type="term" value="C:nucleus"/>
    <property type="evidence" value="ECO:0007669"/>
    <property type="project" value="UniProtKB-SubCell"/>
</dbReference>
<dbReference type="PANTHER" id="PTHR31314:SF84">
    <property type="entry name" value="HOMEODOMAIN-LIKE SUPERFAMILY PROTEIN-RELATED"/>
    <property type="match status" value="1"/>
</dbReference>
<gene>
    <name evidence="7" type="ORF">Cgig2_011247</name>
</gene>
<comment type="caution">
    <text evidence="7">The sequence shown here is derived from an EMBL/GenBank/DDBJ whole genome shotgun (WGS) entry which is preliminary data.</text>
</comment>
<dbReference type="InterPro" id="IPR001005">
    <property type="entry name" value="SANT/Myb"/>
</dbReference>
<feature type="compositionally biased region" description="Basic and acidic residues" evidence="5">
    <location>
        <begin position="242"/>
        <end position="254"/>
    </location>
</feature>
<evidence type="ECO:0000313" key="7">
    <source>
        <dbReference type="EMBL" id="KAJ8442324.1"/>
    </source>
</evidence>
<dbReference type="GO" id="GO:0003677">
    <property type="term" value="F:DNA binding"/>
    <property type="evidence" value="ECO:0007669"/>
    <property type="project" value="InterPro"/>
</dbReference>
<sequence length="307" mass="34525">MRNDQHAKESPNHWRAKLPVVRRRANADASGGAVRPYARSKRPRLRWTDELHRCFLRAVARLGGEDRATPKMILHVMGVDGITVAHVKSHLQVIVLNSLYVQGYDAGKINSRLILWHIMPCIADTLEAAKKSGKSMKYIAGIIPQLVNSLHSRPVTRRQTRLQRLKALLVKKALDDHFSGDHQPQRWMGIEKKGVSESSVTTLHMPGEGGKISHSYLVFNQLLKTSASVSTSVPQRRKGKGKEKMQGDEEADTKRRINDSKKVDVLYKEMKNKYEFGGPDPSLRLHISFPDLTPNATSHDLSLDLAL</sequence>
<dbReference type="InterPro" id="IPR009057">
    <property type="entry name" value="Homeodomain-like_sf"/>
</dbReference>
<dbReference type="PANTHER" id="PTHR31314">
    <property type="entry name" value="MYB FAMILY TRANSCRIPTION FACTOR PHL7-LIKE"/>
    <property type="match status" value="1"/>
</dbReference>
<evidence type="ECO:0000256" key="5">
    <source>
        <dbReference type="SAM" id="MobiDB-lite"/>
    </source>
</evidence>
<dbReference type="NCBIfam" id="TIGR01557">
    <property type="entry name" value="myb_SHAQKYF"/>
    <property type="match status" value="1"/>
</dbReference>
<evidence type="ECO:0000256" key="2">
    <source>
        <dbReference type="ARBA" id="ARBA00023015"/>
    </source>
</evidence>
<evidence type="ECO:0000256" key="3">
    <source>
        <dbReference type="ARBA" id="ARBA00023163"/>
    </source>
</evidence>
<evidence type="ECO:0000259" key="6">
    <source>
        <dbReference type="PROSITE" id="PS51294"/>
    </source>
</evidence>
<name>A0A9Q1KF29_9CARY</name>
<dbReference type="GO" id="GO:0003700">
    <property type="term" value="F:DNA-binding transcription factor activity"/>
    <property type="evidence" value="ECO:0007669"/>
    <property type="project" value="InterPro"/>
</dbReference>
<dbReference type="Gene3D" id="1.10.10.60">
    <property type="entry name" value="Homeodomain-like"/>
    <property type="match status" value="1"/>
</dbReference>
<evidence type="ECO:0000256" key="1">
    <source>
        <dbReference type="ARBA" id="ARBA00004123"/>
    </source>
</evidence>
<accession>A0A9Q1KF29</accession>
<evidence type="ECO:0000313" key="8">
    <source>
        <dbReference type="Proteomes" id="UP001153076"/>
    </source>
</evidence>
<keyword evidence="2" id="KW-0805">Transcription regulation</keyword>
<protein>
    <recommendedName>
        <fullName evidence="6">HTH myb-type domain-containing protein</fullName>
    </recommendedName>
</protein>
<organism evidence="7 8">
    <name type="scientific">Carnegiea gigantea</name>
    <dbReference type="NCBI Taxonomy" id="171969"/>
    <lineage>
        <taxon>Eukaryota</taxon>
        <taxon>Viridiplantae</taxon>
        <taxon>Streptophyta</taxon>
        <taxon>Embryophyta</taxon>
        <taxon>Tracheophyta</taxon>
        <taxon>Spermatophyta</taxon>
        <taxon>Magnoliopsida</taxon>
        <taxon>eudicotyledons</taxon>
        <taxon>Gunneridae</taxon>
        <taxon>Pentapetalae</taxon>
        <taxon>Caryophyllales</taxon>
        <taxon>Cactineae</taxon>
        <taxon>Cactaceae</taxon>
        <taxon>Cactoideae</taxon>
        <taxon>Echinocereeae</taxon>
        <taxon>Carnegiea</taxon>
    </lineage>
</organism>
<feature type="region of interest" description="Disordered" evidence="5">
    <location>
        <begin position="229"/>
        <end position="254"/>
    </location>
</feature>
<dbReference type="AlphaFoldDB" id="A0A9Q1KF29"/>
<dbReference type="Proteomes" id="UP001153076">
    <property type="component" value="Unassembled WGS sequence"/>
</dbReference>
<dbReference type="InterPro" id="IPR017930">
    <property type="entry name" value="Myb_dom"/>
</dbReference>